<evidence type="ECO:0000256" key="1">
    <source>
        <dbReference type="SAM" id="SignalP"/>
    </source>
</evidence>
<comment type="caution">
    <text evidence="2">The sequence shown here is derived from an EMBL/GenBank/DDBJ whole genome shotgun (WGS) entry which is preliminary data.</text>
</comment>
<dbReference type="PROSITE" id="PS51257">
    <property type="entry name" value="PROKAR_LIPOPROTEIN"/>
    <property type="match status" value="1"/>
</dbReference>
<accession>A0A0D7E9N3</accession>
<gene>
    <name evidence="3" type="ORF">CXK99_05875</name>
    <name evidence="2" type="ORF">LO50_05070</name>
</gene>
<dbReference type="Pfam" id="PF11153">
    <property type="entry name" value="DUF2931"/>
    <property type="match status" value="1"/>
</dbReference>
<protein>
    <submittedName>
        <fullName evidence="3">DUF2931 domain-containing protein</fullName>
    </submittedName>
</protein>
<dbReference type="InterPro" id="IPR021326">
    <property type="entry name" value="DUF2931"/>
</dbReference>
<proteinExistence type="predicted"/>
<sequence>MKSLFLACAFVLLSGCASSQAQPRLPFDTWYAGVIAPDNMEVWVESVDVIDRRGLAYERVGGGVPSYASVVTGWPSHPAGTAGKGLRGIDLPEIIFVRWQSLVEPQTYNVRINVPEWVREEMLKPQAPYCRGEKRVVEGMYRRVITIGVAPGGIAKAWVGGPCLQSIEIGRFEAAISKVGPYGGKSNGEHRPLSDKAKAYIEQHGVPYGSW</sequence>
<reference evidence="3 5" key="2">
    <citation type="submission" date="2018-01" db="EMBL/GenBank/DDBJ databases">
        <title>Denitrification phenotypes of diverse strains of Pseudomonas stutzeri.</title>
        <authorList>
            <person name="Milligan D.A."/>
            <person name="Bergaust L."/>
            <person name="Bakken L.R."/>
            <person name="Frostegard A."/>
        </authorList>
    </citation>
    <scope>NUCLEOTIDE SEQUENCE [LARGE SCALE GENOMIC DNA]</scope>
    <source>
        <strain evidence="3 5">CCUG 44592</strain>
    </source>
</reference>
<feature type="signal peptide" evidence="1">
    <location>
        <begin position="1"/>
        <end position="21"/>
    </location>
</feature>
<keyword evidence="1" id="KW-0732">Signal</keyword>
<dbReference type="Proteomes" id="UP000032439">
    <property type="component" value="Unassembled WGS sequence"/>
</dbReference>
<evidence type="ECO:0000313" key="2">
    <source>
        <dbReference type="EMBL" id="KIZ37584.1"/>
    </source>
</evidence>
<organism evidence="2 4">
    <name type="scientific">Stutzerimonas stutzeri</name>
    <name type="common">Pseudomonas stutzeri</name>
    <dbReference type="NCBI Taxonomy" id="316"/>
    <lineage>
        <taxon>Bacteria</taxon>
        <taxon>Pseudomonadati</taxon>
        <taxon>Pseudomonadota</taxon>
        <taxon>Gammaproteobacteria</taxon>
        <taxon>Pseudomonadales</taxon>
        <taxon>Pseudomonadaceae</taxon>
        <taxon>Stutzerimonas</taxon>
    </lineage>
</organism>
<dbReference type="EMBL" id="JXXD01000032">
    <property type="protein sequence ID" value="KIZ37584.1"/>
    <property type="molecule type" value="Genomic_DNA"/>
</dbReference>
<dbReference type="EMBL" id="POUM01000003">
    <property type="protein sequence ID" value="PNF60752.1"/>
    <property type="molecule type" value="Genomic_DNA"/>
</dbReference>
<dbReference type="AlphaFoldDB" id="A0A0D7E9N3"/>
<feature type="chain" id="PRO_5002319315" evidence="1">
    <location>
        <begin position="22"/>
        <end position="211"/>
    </location>
</feature>
<dbReference type="RefSeq" id="WP_044314304.1">
    <property type="nucleotide sequence ID" value="NZ_JAMOHR010000003.1"/>
</dbReference>
<evidence type="ECO:0000313" key="4">
    <source>
        <dbReference type="Proteomes" id="UP000032439"/>
    </source>
</evidence>
<dbReference type="PATRIC" id="fig|316.110.peg.3094"/>
<evidence type="ECO:0000313" key="5">
    <source>
        <dbReference type="Proteomes" id="UP000236003"/>
    </source>
</evidence>
<name>A0A0D7E9N3_STUST</name>
<reference evidence="2 4" key="1">
    <citation type="submission" date="2014-11" db="EMBL/GenBank/DDBJ databases">
        <title>Genomics and ecophysiology of heterotrophic nitrogen fixing bacteria isolated from estuarine surface water.</title>
        <authorList>
            <person name="Bentzon-Tilia M."/>
            <person name="Severin I."/>
            <person name="Hansen L.H."/>
            <person name="Riemann L."/>
        </authorList>
    </citation>
    <scope>NUCLEOTIDE SEQUENCE [LARGE SCALE GENOMIC DNA]</scope>
    <source>
        <strain evidence="2 4">BAL361</strain>
    </source>
</reference>
<dbReference type="Proteomes" id="UP000236003">
    <property type="component" value="Unassembled WGS sequence"/>
</dbReference>
<evidence type="ECO:0000313" key="3">
    <source>
        <dbReference type="EMBL" id="PNF60752.1"/>
    </source>
</evidence>